<dbReference type="InterPro" id="IPR006638">
    <property type="entry name" value="Elp3/MiaA/NifB-like_rSAM"/>
</dbReference>
<dbReference type="GO" id="GO:0051539">
    <property type="term" value="F:4 iron, 4 sulfur cluster binding"/>
    <property type="evidence" value="ECO:0007669"/>
    <property type="project" value="UniProtKB-KW"/>
</dbReference>
<dbReference type="PROSITE" id="PS51918">
    <property type="entry name" value="RADICAL_SAM"/>
    <property type="match status" value="1"/>
</dbReference>
<evidence type="ECO:0000313" key="8">
    <source>
        <dbReference type="EMBL" id="TXL75689.1"/>
    </source>
</evidence>
<evidence type="ECO:0000256" key="3">
    <source>
        <dbReference type="ARBA" id="ARBA00022723"/>
    </source>
</evidence>
<dbReference type="EMBL" id="VDUZ01000013">
    <property type="protein sequence ID" value="TXL75689.1"/>
    <property type="molecule type" value="Genomic_DNA"/>
</dbReference>
<dbReference type="InterPro" id="IPR007197">
    <property type="entry name" value="rSAM"/>
</dbReference>
<accession>A0A5C8PMN2</accession>
<organism evidence="8 9">
    <name type="scientific">Vineibacter terrae</name>
    <dbReference type="NCBI Taxonomy" id="2586908"/>
    <lineage>
        <taxon>Bacteria</taxon>
        <taxon>Pseudomonadati</taxon>
        <taxon>Pseudomonadota</taxon>
        <taxon>Alphaproteobacteria</taxon>
        <taxon>Hyphomicrobiales</taxon>
        <taxon>Vineibacter</taxon>
    </lineage>
</organism>
<dbReference type="InterPro" id="IPR034466">
    <property type="entry name" value="Methyltransferase_Class_B"/>
</dbReference>
<dbReference type="Gene3D" id="3.80.30.20">
    <property type="entry name" value="tm_1862 like domain"/>
    <property type="match status" value="1"/>
</dbReference>
<keyword evidence="4" id="KW-0408">Iron</keyword>
<dbReference type="InterPro" id="IPR034530">
    <property type="entry name" value="HpnP-like"/>
</dbReference>
<dbReference type="SFLD" id="SFLDG01123">
    <property type="entry name" value="methyltransferase_(Class_B)"/>
    <property type="match status" value="1"/>
</dbReference>
<comment type="cofactor">
    <cofactor evidence="1">
        <name>[4Fe-4S] cluster</name>
        <dbReference type="ChEBI" id="CHEBI:49883"/>
    </cofactor>
</comment>
<dbReference type="SFLD" id="SFLDG01082">
    <property type="entry name" value="B12-binding_domain_containing"/>
    <property type="match status" value="1"/>
</dbReference>
<evidence type="ECO:0000259" key="7">
    <source>
        <dbReference type="PROSITE" id="PS51918"/>
    </source>
</evidence>
<evidence type="ECO:0000256" key="6">
    <source>
        <dbReference type="SAM" id="MobiDB-lite"/>
    </source>
</evidence>
<dbReference type="GO" id="GO:0005829">
    <property type="term" value="C:cytosol"/>
    <property type="evidence" value="ECO:0007669"/>
    <property type="project" value="TreeGrafter"/>
</dbReference>
<gene>
    <name evidence="8" type="ORF">FHP25_13645</name>
</gene>
<dbReference type="Pfam" id="PF04055">
    <property type="entry name" value="Radical_SAM"/>
    <property type="match status" value="1"/>
</dbReference>
<evidence type="ECO:0000313" key="9">
    <source>
        <dbReference type="Proteomes" id="UP000321638"/>
    </source>
</evidence>
<dbReference type="GO" id="GO:0046872">
    <property type="term" value="F:metal ion binding"/>
    <property type="evidence" value="ECO:0007669"/>
    <property type="project" value="UniProtKB-KW"/>
</dbReference>
<dbReference type="OrthoDB" id="9801424at2"/>
<evidence type="ECO:0000256" key="2">
    <source>
        <dbReference type="ARBA" id="ARBA00022691"/>
    </source>
</evidence>
<keyword evidence="5" id="KW-0411">Iron-sulfur</keyword>
<dbReference type="Proteomes" id="UP000321638">
    <property type="component" value="Unassembled WGS sequence"/>
</dbReference>
<dbReference type="PANTHER" id="PTHR43409:SF3">
    <property type="entry name" value="HYPOTHETICAL METHYLTRANSFERASE"/>
    <property type="match status" value="1"/>
</dbReference>
<keyword evidence="2" id="KW-0949">S-adenosyl-L-methionine</keyword>
<dbReference type="SMART" id="SM00729">
    <property type="entry name" value="Elp3"/>
    <property type="match status" value="1"/>
</dbReference>
<dbReference type="SUPFAM" id="SSF102114">
    <property type="entry name" value="Radical SAM enzymes"/>
    <property type="match status" value="1"/>
</dbReference>
<dbReference type="InterPro" id="IPR025274">
    <property type="entry name" value="DUF4070"/>
</dbReference>
<protein>
    <submittedName>
        <fullName evidence="8">DUF4070 domain-containing protein</fullName>
    </submittedName>
</protein>
<feature type="domain" description="Radical SAM core" evidence="7">
    <location>
        <begin position="163"/>
        <end position="386"/>
    </location>
</feature>
<proteinExistence type="predicted"/>
<dbReference type="SFLD" id="SFLDF00303">
    <property type="entry name" value="hopanoid_C2-methyltransferase"/>
    <property type="match status" value="1"/>
</dbReference>
<dbReference type="SFLD" id="SFLDS00029">
    <property type="entry name" value="Radical_SAM"/>
    <property type="match status" value="1"/>
</dbReference>
<feature type="region of interest" description="Disordered" evidence="6">
    <location>
        <begin position="439"/>
        <end position="464"/>
    </location>
</feature>
<name>A0A5C8PMN2_9HYPH</name>
<sequence>MTPNVLMVFPRFNPNSFWSLQAACDLWGARCPSPPLGLITLAALLPQSWNMRLVNRNAEELTEDDIAWADMVMTGGMLVQRLDTLDLIDRCHARGKPVVVGGPDVTSSPELYESADFLVLGEAEGIIDRFVEAWIQGERRGVFRAEKFKVDVTKSPIPRFDLLKRQHYLYIGVQFSRGCPFNCEFCDIIELYGRVPRSKSIEQMLAELDALYQTGYRGHVDFVDDNLIGNKKSLKQFLPALRDWQRARGYPFKFSTEASINLSDDAQLLQMMSDANFFLVFVGIESPDTETLVLTQKKQNTRRSLAESVHRIYAAGMFVTAGFIVGFDTEKGGVADAMVDCIEATSIPWCMVGMLTALPNTQLSRRLEKEGRMLHDVWRNEADQCTGGLNFVTLRPRREVLSDYKAILQNIYAPDAFFARVRNVSRALKRPSRSVAPAPAAAVSPSITPPVSQPEPPPAPSPKMARRMLELSSKWASWRVRLREFRLLFRVMWRMTVRRPDLRRHFWSVFIECARRNPAALESVVTIMVVYLHLGTFAQYVVQELDRKLQAEQGDALPSEARTLQIA</sequence>
<feature type="compositionally biased region" description="Pro residues" evidence="6">
    <location>
        <begin position="447"/>
        <end position="461"/>
    </location>
</feature>
<dbReference type="RefSeq" id="WP_147847491.1">
    <property type="nucleotide sequence ID" value="NZ_VDUZ01000013.1"/>
</dbReference>
<dbReference type="InterPro" id="IPR051198">
    <property type="entry name" value="BchE-like"/>
</dbReference>
<evidence type="ECO:0000256" key="1">
    <source>
        <dbReference type="ARBA" id="ARBA00001966"/>
    </source>
</evidence>
<comment type="caution">
    <text evidence="8">The sequence shown here is derived from an EMBL/GenBank/DDBJ whole genome shotgun (WGS) entry which is preliminary data.</text>
</comment>
<dbReference type="Gene3D" id="3.40.50.280">
    <property type="entry name" value="Cobalamin-binding domain"/>
    <property type="match status" value="1"/>
</dbReference>
<evidence type="ECO:0000256" key="5">
    <source>
        <dbReference type="ARBA" id="ARBA00023014"/>
    </source>
</evidence>
<dbReference type="GO" id="GO:0003824">
    <property type="term" value="F:catalytic activity"/>
    <property type="evidence" value="ECO:0007669"/>
    <property type="project" value="InterPro"/>
</dbReference>
<dbReference type="AlphaFoldDB" id="A0A5C8PMN2"/>
<keyword evidence="9" id="KW-1185">Reference proteome</keyword>
<reference evidence="8 9" key="1">
    <citation type="submission" date="2019-06" db="EMBL/GenBank/DDBJ databases">
        <title>New taxonomy in bacterial strain CC-CFT640, isolated from vineyard.</title>
        <authorList>
            <person name="Lin S.-Y."/>
            <person name="Tsai C.-F."/>
            <person name="Young C.-C."/>
        </authorList>
    </citation>
    <scope>NUCLEOTIDE SEQUENCE [LARGE SCALE GENOMIC DNA]</scope>
    <source>
        <strain evidence="8 9">CC-CFT640</strain>
    </source>
</reference>
<dbReference type="PANTHER" id="PTHR43409">
    <property type="entry name" value="ANAEROBIC MAGNESIUM-PROTOPORPHYRIN IX MONOMETHYL ESTER CYCLASE-RELATED"/>
    <property type="match status" value="1"/>
</dbReference>
<dbReference type="InterPro" id="IPR058240">
    <property type="entry name" value="rSAM_sf"/>
</dbReference>
<dbReference type="InterPro" id="IPR023404">
    <property type="entry name" value="rSAM_horseshoe"/>
</dbReference>
<evidence type="ECO:0000256" key="4">
    <source>
        <dbReference type="ARBA" id="ARBA00023004"/>
    </source>
</evidence>
<dbReference type="Pfam" id="PF13282">
    <property type="entry name" value="DUF4070"/>
    <property type="match status" value="1"/>
</dbReference>
<keyword evidence="3" id="KW-0479">Metal-binding</keyword>